<feature type="domain" description="Peptidase S9A N-terminal" evidence="1">
    <location>
        <begin position="336"/>
        <end position="419"/>
    </location>
</feature>
<dbReference type="SUPFAM" id="SSF50993">
    <property type="entry name" value="Peptidase/esterase 'gauge' domain"/>
    <property type="match status" value="1"/>
</dbReference>
<dbReference type="PANTHER" id="PTHR42881:SF2">
    <property type="entry name" value="PROLYL ENDOPEPTIDASE"/>
    <property type="match status" value="1"/>
</dbReference>
<proteinExistence type="predicted"/>
<name>A0ABQ5HM22_9ASTR</name>
<dbReference type="InterPro" id="IPR051167">
    <property type="entry name" value="Prolyl_oligopep/macrocyclase"/>
</dbReference>
<keyword evidence="3" id="KW-1185">Reference proteome</keyword>
<comment type="caution">
    <text evidence="2">The sequence shown here is derived from an EMBL/GenBank/DDBJ whole genome shotgun (WGS) entry which is preliminary data.</text>
</comment>
<organism evidence="2 3">
    <name type="scientific">Tanacetum coccineum</name>
    <dbReference type="NCBI Taxonomy" id="301880"/>
    <lineage>
        <taxon>Eukaryota</taxon>
        <taxon>Viridiplantae</taxon>
        <taxon>Streptophyta</taxon>
        <taxon>Embryophyta</taxon>
        <taxon>Tracheophyta</taxon>
        <taxon>Spermatophyta</taxon>
        <taxon>Magnoliopsida</taxon>
        <taxon>eudicotyledons</taxon>
        <taxon>Gunneridae</taxon>
        <taxon>Pentapetalae</taxon>
        <taxon>asterids</taxon>
        <taxon>campanulids</taxon>
        <taxon>Asterales</taxon>
        <taxon>Asteraceae</taxon>
        <taxon>Asteroideae</taxon>
        <taxon>Anthemideae</taxon>
        <taxon>Anthemidinae</taxon>
        <taxon>Tanacetum</taxon>
    </lineage>
</organism>
<sequence length="505" mass="57205">KFLVQEIVSQRVDWGVQLSIPFATGNWVQGFDPGKHGESKNLHNDIRKDANCTFGNFSYLVKLFLSREERVSSQSFRSALILFNVQQSLTMAMRMYMGDTKRGQQPDRKIFAADQRVQYDGRHGDDEKLITVEKREVSETKWLCPPSRSLGLLKSKPPTTDDVHITFHLSTNFDMNRYDEAISSRTLPVGGPVRTMMGRFEYVSSLIGQKEEKSRRAMDGLASASLSRGRALILGKVDDSRAILSTRDELVVVGESLIKEVVRSLLYFHLIVASFLDSQPWCIFDHFLFHGNCGDIDSESAMMNLKGYEKGEIIHSLAWQRITFAAIAETLTLLNEAAKGKRSWCRQSSTDSLDEEGKILLDPNGLSEDGTIALRVYEISHDARYLAYGVSSSGSNWLTIRVMCVDEKSVKPDGLSWVRLIPSCFAIFDLEPLSLSFDFVFTSEIFKSLSFSLVHLCRLAILCLDQHDRTLHHLESLLIISLDRLDILKEDLEYQSLWKSLSFNS</sequence>
<dbReference type="Proteomes" id="UP001151760">
    <property type="component" value="Unassembled WGS sequence"/>
</dbReference>
<dbReference type="Gene3D" id="2.130.10.120">
    <property type="entry name" value="Prolyl oligopeptidase, N-terminal domain"/>
    <property type="match status" value="1"/>
</dbReference>
<dbReference type="EMBL" id="BQNB010019777">
    <property type="protein sequence ID" value="GJT88937.1"/>
    <property type="molecule type" value="Genomic_DNA"/>
</dbReference>
<evidence type="ECO:0000259" key="1">
    <source>
        <dbReference type="Pfam" id="PF02897"/>
    </source>
</evidence>
<dbReference type="InterPro" id="IPR023302">
    <property type="entry name" value="Pept_S9A_N"/>
</dbReference>
<dbReference type="Pfam" id="PF02897">
    <property type="entry name" value="Peptidase_S9_N"/>
    <property type="match status" value="1"/>
</dbReference>
<evidence type="ECO:0000313" key="3">
    <source>
        <dbReference type="Proteomes" id="UP001151760"/>
    </source>
</evidence>
<protein>
    <submittedName>
        <fullName evidence="2">ATP synthase subunit beta, mitochondrial-like protein</fullName>
    </submittedName>
</protein>
<dbReference type="PANTHER" id="PTHR42881">
    <property type="entry name" value="PROLYL ENDOPEPTIDASE"/>
    <property type="match status" value="1"/>
</dbReference>
<reference evidence="2" key="2">
    <citation type="submission" date="2022-01" db="EMBL/GenBank/DDBJ databases">
        <authorList>
            <person name="Yamashiro T."/>
            <person name="Shiraishi A."/>
            <person name="Satake H."/>
            <person name="Nakayama K."/>
        </authorList>
    </citation>
    <scope>NUCLEOTIDE SEQUENCE</scope>
</reference>
<gene>
    <name evidence="2" type="ORF">Tco_1070654</name>
</gene>
<accession>A0ABQ5HM22</accession>
<reference evidence="2" key="1">
    <citation type="journal article" date="2022" name="Int. J. Mol. Sci.">
        <title>Draft Genome of Tanacetum Coccineum: Genomic Comparison of Closely Related Tanacetum-Family Plants.</title>
        <authorList>
            <person name="Yamashiro T."/>
            <person name="Shiraishi A."/>
            <person name="Nakayama K."/>
            <person name="Satake H."/>
        </authorList>
    </citation>
    <scope>NUCLEOTIDE SEQUENCE</scope>
</reference>
<evidence type="ECO:0000313" key="2">
    <source>
        <dbReference type="EMBL" id="GJT88937.1"/>
    </source>
</evidence>
<feature type="non-terminal residue" evidence="2">
    <location>
        <position position="1"/>
    </location>
</feature>